<sequence length="181" mass="20675">MQYKPESILTFWFDEITPKQWWSKSSEFDLAITSRFGAVHAAAARCELFTWRETPEGRLAEIIVLDQFSRNIYRDQAQAFDSDSLALALARQAIAVKADQALTPTCRAFLYMPFMHSESPLIHQEAMTLFGSPGLEESLKSELKHKVIIDRFGRYPHRNVLIGRLSTEEELAFLQTPGSSF</sequence>
<comment type="caution">
    <text evidence="1">The sequence shown here is derived from an EMBL/GenBank/DDBJ whole genome shotgun (WGS) entry which is preliminary data.</text>
</comment>
<dbReference type="SUPFAM" id="SSF48452">
    <property type="entry name" value="TPR-like"/>
    <property type="match status" value="1"/>
</dbReference>
<dbReference type="AlphaFoldDB" id="A0A2T0XJ05"/>
<dbReference type="EMBL" id="PVTV01000011">
    <property type="protein sequence ID" value="PRY98928.1"/>
    <property type="molecule type" value="Genomic_DNA"/>
</dbReference>
<dbReference type="Gene3D" id="1.20.58.320">
    <property type="entry name" value="TPR-like"/>
    <property type="match status" value="1"/>
</dbReference>
<reference evidence="1 2" key="1">
    <citation type="submission" date="2018-03" db="EMBL/GenBank/DDBJ databases">
        <title>Genomic Encyclopedia of Type Strains, Phase III (KMG-III): the genomes of soil and plant-associated and newly described type strains.</title>
        <authorList>
            <person name="Whitman W."/>
        </authorList>
    </citation>
    <scope>NUCLEOTIDE SEQUENCE [LARGE SCALE GENOMIC DNA]</scope>
    <source>
        <strain evidence="1 2">MWH-P2sevCIIIb</strain>
    </source>
</reference>
<dbReference type="InterPro" id="IPR011990">
    <property type="entry name" value="TPR-like_helical_dom_sf"/>
</dbReference>
<dbReference type="Gene3D" id="1.25.40.10">
    <property type="entry name" value="Tetratricopeptide repeat domain"/>
    <property type="match status" value="1"/>
</dbReference>
<dbReference type="Proteomes" id="UP000238308">
    <property type="component" value="Unassembled WGS sequence"/>
</dbReference>
<dbReference type="OrthoDB" id="7593450at2"/>
<protein>
    <submittedName>
        <fullName evidence="1">Uncharacterized protein (DUF924 family)</fullName>
    </submittedName>
</protein>
<dbReference type="RefSeq" id="WP_106226278.1">
    <property type="nucleotide sequence ID" value="NZ_PVTV01000011.1"/>
</dbReference>
<evidence type="ECO:0000313" key="2">
    <source>
        <dbReference type="Proteomes" id="UP000238308"/>
    </source>
</evidence>
<proteinExistence type="predicted"/>
<dbReference type="InterPro" id="IPR010323">
    <property type="entry name" value="DUF924"/>
</dbReference>
<name>A0A2T0XJ05_9BURK</name>
<accession>A0A2T0XJ05</accession>
<gene>
    <name evidence="1" type="ORF">BCM14_0365</name>
</gene>
<keyword evidence="2" id="KW-1185">Reference proteome</keyword>
<dbReference type="Pfam" id="PF06041">
    <property type="entry name" value="DUF924"/>
    <property type="match status" value="1"/>
</dbReference>
<evidence type="ECO:0000313" key="1">
    <source>
        <dbReference type="EMBL" id="PRY98928.1"/>
    </source>
</evidence>
<organism evidence="1 2">
    <name type="scientific">Jezberella montanilacus</name>
    <dbReference type="NCBI Taxonomy" id="323426"/>
    <lineage>
        <taxon>Bacteria</taxon>
        <taxon>Pseudomonadati</taxon>
        <taxon>Pseudomonadota</taxon>
        <taxon>Betaproteobacteria</taxon>
        <taxon>Burkholderiales</taxon>
        <taxon>Alcaligenaceae</taxon>
        <taxon>Jezberella</taxon>
    </lineage>
</organism>